<dbReference type="InterPro" id="IPR007889">
    <property type="entry name" value="HTH_Psq"/>
</dbReference>
<dbReference type="EMBL" id="CP092886">
    <property type="protein sequence ID" value="UYV84563.1"/>
    <property type="molecule type" value="Genomic_DNA"/>
</dbReference>
<reference evidence="2 3" key="1">
    <citation type="submission" date="2022-03" db="EMBL/GenBank/DDBJ databases">
        <title>A chromosomal length assembly of Cordylochernes scorpioides.</title>
        <authorList>
            <person name="Zeh D."/>
            <person name="Zeh J."/>
        </authorList>
    </citation>
    <scope>NUCLEOTIDE SEQUENCE [LARGE SCALE GENOMIC DNA]</scope>
    <source>
        <strain evidence="2">IN4F17</strain>
        <tissue evidence="2">Whole Body</tissue>
    </source>
</reference>
<dbReference type="Proteomes" id="UP001235939">
    <property type="component" value="Chromosome X"/>
</dbReference>
<name>A0ABY6LU11_9ARAC</name>
<protein>
    <recommendedName>
        <fullName evidence="1">HTH psq-type domain-containing protein</fullName>
    </recommendedName>
</protein>
<accession>A0ABY6LU11</accession>
<evidence type="ECO:0000259" key="1">
    <source>
        <dbReference type="Pfam" id="PF04218"/>
    </source>
</evidence>
<proteinExistence type="predicted"/>
<dbReference type="Pfam" id="PF04218">
    <property type="entry name" value="CENP-B_N"/>
    <property type="match status" value="1"/>
</dbReference>
<keyword evidence="3" id="KW-1185">Reference proteome</keyword>
<feature type="domain" description="HTH psq-type" evidence="1">
    <location>
        <begin position="117"/>
        <end position="166"/>
    </location>
</feature>
<sequence length="211" mass="23242">MFTASVARVSDDVPRACVVRLTPADAEAVLVRLAEAKCSRHIFLNLLNNLAVESLNLVERHLAYKISFLINKEIQLSIDYPKSNPKPKSPKPKANIAGFPASTLLQVFFILPTMSSKRKRVVLSFIDKLKIVDQDQLNGGSGSSIAWTYGVGNATISDIKEKSDAIITYDSALDNEDESLYRKAIKITENKDLYAADINHGLCSCVAKDNK</sequence>
<organism evidence="2 3">
    <name type="scientific">Cordylochernes scorpioides</name>
    <dbReference type="NCBI Taxonomy" id="51811"/>
    <lineage>
        <taxon>Eukaryota</taxon>
        <taxon>Metazoa</taxon>
        <taxon>Ecdysozoa</taxon>
        <taxon>Arthropoda</taxon>
        <taxon>Chelicerata</taxon>
        <taxon>Arachnida</taxon>
        <taxon>Pseudoscorpiones</taxon>
        <taxon>Cheliferoidea</taxon>
        <taxon>Chernetidae</taxon>
        <taxon>Cordylochernes</taxon>
    </lineage>
</organism>
<evidence type="ECO:0000313" key="2">
    <source>
        <dbReference type="EMBL" id="UYV84563.1"/>
    </source>
</evidence>
<gene>
    <name evidence="2" type="ORF">LAZ67_X002617</name>
</gene>
<evidence type="ECO:0000313" key="3">
    <source>
        <dbReference type="Proteomes" id="UP001235939"/>
    </source>
</evidence>